<dbReference type="SUPFAM" id="SSF56801">
    <property type="entry name" value="Acetyl-CoA synthetase-like"/>
    <property type="match status" value="1"/>
</dbReference>
<dbReference type="PROSITE" id="PS00455">
    <property type="entry name" value="AMP_BINDING"/>
    <property type="match status" value="1"/>
</dbReference>
<feature type="region of interest" description="Disordered" evidence="1">
    <location>
        <begin position="504"/>
        <end position="523"/>
    </location>
</feature>
<dbReference type="InterPro" id="IPR020845">
    <property type="entry name" value="AMP-binding_CS"/>
</dbReference>
<evidence type="ECO:0000259" key="3">
    <source>
        <dbReference type="Pfam" id="PF13193"/>
    </source>
</evidence>
<feature type="domain" description="AMP-binding enzyme C-terminal" evidence="3">
    <location>
        <begin position="433"/>
        <end position="506"/>
    </location>
</feature>
<evidence type="ECO:0000313" key="5">
    <source>
        <dbReference type="Proteomes" id="UP000239290"/>
    </source>
</evidence>
<feature type="compositionally biased region" description="Polar residues" evidence="1">
    <location>
        <begin position="513"/>
        <end position="523"/>
    </location>
</feature>
<dbReference type="PANTHER" id="PTHR43767:SF1">
    <property type="entry name" value="NONRIBOSOMAL PEPTIDE SYNTHASE PES1 (EUROFUNG)-RELATED"/>
    <property type="match status" value="1"/>
</dbReference>
<evidence type="ECO:0000256" key="1">
    <source>
        <dbReference type="SAM" id="MobiDB-lite"/>
    </source>
</evidence>
<reference evidence="5" key="1">
    <citation type="submission" date="2018-02" db="EMBL/GenBank/DDBJ databases">
        <title>Draft genome sequencing of Rhodococcus opacus KU647198.</title>
        <authorList>
            <person name="Zheng B.-X."/>
        </authorList>
    </citation>
    <scope>NUCLEOTIDE SEQUENCE [LARGE SCALE GENOMIC DNA]</scope>
    <source>
        <strain evidence="5">04-OD7</strain>
    </source>
</reference>
<dbReference type="GO" id="GO:0016878">
    <property type="term" value="F:acid-thiol ligase activity"/>
    <property type="evidence" value="ECO:0007669"/>
    <property type="project" value="UniProtKB-ARBA"/>
</dbReference>
<dbReference type="InterPro" id="IPR025110">
    <property type="entry name" value="AMP-bd_C"/>
</dbReference>
<dbReference type="Pfam" id="PF00501">
    <property type="entry name" value="AMP-binding"/>
    <property type="match status" value="1"/>
</dbReference>
<dbReference type="InterPro" id="IPR050237">
    <property type="entry name" value="ATP-dep_AMP-bd_enzyme"/>
</dbReference>
<dbReference type="RefSeq" id="WP_105414121.1">
    <property type="nucleotide sequence ID" value="NZ_PUIO01000009.1"/>
</dbReference>
<dbReference type="AlphaFoldDB" id="A0A2S8JDM2"/>
<dbReference type="InterPro" id="IPR045851">
    <property type="entry name" value="AMP-bd_C_sf"/>
</dbReference>
<dbReference type="Gene3D" id="3.30.300.30">
    <property type="match status" value="1"/>
</dbReference>
<comment type="caution">
    <text evidence="4">The sequence shown here is derived from an EMBL/GenBank/DDBJ whole genome shotgun (WGS) entry which is preliminary data.</text>
</comment>
<dbReference type="Pfam" id="PF13193">
    <property type="entry name" value="AMP-binding_C"/>
    <property type="match status" value="1"/>
</dbReference>
<accession>A0A2S8JDM2</accession>
<dbReference type="Proteomes" id="UP000239290">
    <property type="component" value="Unassembled WGS sequence"/>
</dbReference>
<evidence type="ECO:0000259" key="2">
    <source>
        <dbReference type="Pfam" id="PF00501"/>
    </source>
</evidence>
<feature type="domain" description="AMP-dependent synthetase/ligase" evidence="2">
    <location>
        <begin position="29"/>
        <end position="383"/>
    </location>
</feature>
<dbReference type="InterPro" id="IPR000873">
    <property type="entry name" value="AMP-dep_synth/lig_dom"/>
</dbReference>
<name>A0A2S8JDM2_RHOOP</name>
<protein>
    <submittedName>
        <fullName evidence="4">Uncharacterized protein</fullName>
    </submittedName>
</protein>
<dbReference type="EMBL" id="PUIO01000009">
    <property type="protein sequence ID" value="PQP25101.1"/>
    <property type="molecule type" value="Genomic_DNA"/>
</dbReference>
<dbReference type="PANTHER" id="PTHR43767">
    <property type="entry name" value="LONG-CHAIN-FATTY-ACID--COA LIGASE"/>
    <property type="match status" value="1"/>
</dbReference>
<proteinExistence type="predicted"/>
<dbReference type="InterPro" id="IPR042099">
    <property type="entry name" value="ANL_N_sf"/>
</dbReference>
<sequence length="523" mass="55763">MDASSTPTPDSGPGGPAGFTGLRYGELVERRAERQPHRTAIICGDERISYGQLLDRIRAAASFLTEQGVRPGDRVVCYSENRPEILIALYASSRIGAVFTPVGIASPPTDVGYILQDLSARVLLVSPHTVDAGREVPGVDGIPILSLEKVRDLALPHLPAYVPGPAPEHRPTADSAALIVYTSGTSGHPKGVTLSHGALFFNGVNTLLGLDIVADDVTLVNTPLSHVAALNTLAVATLYKGGTVILDSKFDARRCLRQIEQFAVTTMFAVPSMLTLMAQVPGFPDANTSSLRWILGGGAPMPPELVALWASRGVPVLASYGLTEAGPSVSFRRATDAALKSASSGTPALLTDLRIISDDGSDLPPGQVGEVLVRGPHIASGYWGNETATAETFRQGWLASGDRGFLDVDGDLCITGRSKEIIITGGENVDPAEIEHLVVQYPGIRDAAVVGRPDPVWGEIITAVVVCDDTVELEELQQFLRPHLAKFKIPRVLERRESLPRSPVGKLLRRELTPTSQDTPVQR</sequence>
<evidence type="ECO:0000313" key="4">
    <source>
        <dbReference type="EMBL" id="PQP25101.1"/>
    </source>
</evidence>
<organism evidence="4 5">
    <name type="scientific">Rhodococcus opacus</name>
    <name type="common">Nocardia opaca</name>
    <dbReference type="NCBI Taxonomy" id="37919"/>
    <lineage>
        <taxon>Bacteria</taxon>
        <taxon>Bacillati</taxon>
        <taxon>Actinomycetota</taxon>
        <taxon>Actinomycetes</taxon>
        <taxon>Mycobacteriales</taxon>
        <taxon>Nocardiaceae</taxon>
        <taxon>Rhodococcus</taxon>
    </lineage>
</organism>
<gene>
    <name evidence="4" type="ORF">C5613_09615</name>
</gene>
<dbReference type="Gene3D" id="3.40.50.12780">
    <property type="entry name" value="N-terminal domain of ligase-like"/>
    <property type="match status" value="1"/>
</dbReference>